<dbReference type="PANTHER" id="PTHR43383:SF2">
    <property type="entry name" value="AMIDOHYDROLASE 2 FAMILY PROTEIN"/>
    <property type="match status" value="1"/>
</dbReference>
<dbReference type="PANTHER" id="PTHR43383">
    <property type="entry name" value="NODULIN 6"/>
    <property type="match status" value="1"/>
</dbReference>
<keyword evidence="4" id="KW-1185">Reference proteome</keyword>
<feature type="compositionally biased region" description="Acidic residues" evidence="1">
    <location>
        <begin position="69"/>
        <end position="78"/>
    </location>
</feature>
<dbReference type="InterPro" id="IPR013103">
    <property type="entry name" value="RVT_2"/>
</dbReference>
<name>A0AAV0DK35_9ASTE</name>
<accession>A0AAV0DK35</accession>
<feature type="domain" description="Reverse transcriptase Ty1/copia-type" evidence="2">
    <location>
        <begin position="140"/>
        <end position="383"/>
    </location>
</feature>
<evidence type="ECO:0000313" key="3">
    <source>
        <dbReference type="EMBL" id="CAH9102141.1"/>
    </source>
</evidence>
<comment type="caution">
    <text evidence="3">The sequence shown here is derived from an EMBL/GenBank/DDBJ whole genome shotgun (WGS) entry which is preliminary data.</text>
</comment>
<evidence type="ECO:0000313" key="4">
    <source>
        <dbReference type="Proteomes" id="UP001152523"/>
    </source>
</evidence>
<evidence type="ECO:0000256" key="1">
    <source>
        <dbReference type="SAM" id="MobiDB-lite"/>
    </source>
</evidence>
<feature type="region of interest" description="Disordered" evidence="1">
    <location>
        <begin position="57"/>
        <end position="94"/>
    </location>
</feature>
<protein>
    <recommendedName>
        <fullName evidence="2">Reverse transcriptase Ty1/copia-type domain-containing protein</fullName>
    </recommendedName>
</protein>
<dbReference type="SUPFAM" id="SSF56672">
    <property type="entry name" value="DNA/RNA polymerases"/>
    <property type="match status" value="1"/>
</dbReference>
<dbReference type="InterPro" id="IPR043502">
    <property type="entry name" value="DNA/RNA_pol_sf"/>
</dbReference>
<gene>
    <name evidence="3" type="ORF">CEPIT_LOCUS15869</name>
</gene>
<feature type="compositionally biased region" description="Polar residues" evidence="1">
    <location>
        <begin position="57"/>
        <end position="66"/>
    </location>
</feature>
<dbReference type="Pfam" id="PF07727">
    <property type="entry name" value="RVT_2"/>
    <property type="match status" value="1"/>
</dbReference>
<organism evidence="3 4">
    <name type="scientific">Cuscuta epithymum</name>
    <dbReference type="NCBI Taxonomy" id="186058"/>
    <lineage>
        <taxon>Eukaryota</taxon>
        <taxon>Viridiplantae</taxon>
        <taxon>Streptophyta</taxon>
        <taxon>Embryophyta</taxon>
        <taxon>Tracheophyta</taxon>
        <taxon>Spermatophyta</taxon>
        <taxon>Magnoliopsida</taxon>
        <taxon>eudicotyledons</taxon>
        <taxon>Gunneridae</taxon>
        <taxon>Pentapetalae</taxon>
        <taxon>asterids</taxon>
        <taxon>lamiids</taxon>
        <taxon>Solanales</taxon>
        <taxon>Convolvulaceae</taxon>
        <taxon>Cuscuteae</taxon>
        <taxon>Cuscuta</taxon>
        <taxon>Cuscuta subgen. Cuscuta</taxon>
    </lineage>
</organism>
<reference evidence="3" key="1">
    <citation type="submission" date="2022-07" db="EMBL/GenBank/DDBJ databases">
        <authorList>
            <person name="Macas J."/>
            <person name="Novak P."/>
            <person name="Neumann P."/>
        </authorList>
    </citation>
    <scope>NUCLEOTIDE SEQUENCE</scope>
</reference>
<sequence length="435" mass="50414">MFCVENGGDDYEYRFWDDQKWKIVRSRDVVFNEQVMYKDRLSAPDSEQESPKIIELNISNSGGSRQDQNEELSSDEDPSTPPRQRLAKNRRAPNRYSPSNFYLLLTDGGEMESYAEAVRVDDKGKWKLAMDDEMASLTSNDTWRLVELPQGKKALHCKWVYLFKKDVDGSKRYKARLVVKGFEQRYGIDYTDIFSPVVKLTTIQLVLGLVAAENLLLHQMDVKTTFLHGDLNDEIYMVQPEGYVAEGNEDLVCKLVKSLYGLKQTPKQWYNKFDGFMRDINFLRCHSDNCCYYKKFENCYLILLLYVDDMLIAGASSKEIEKLKKQLSECFSMKELGYAKQILGMRIERDEAAGRLFLSQVEYIQKVLERFRMQDAKAAIVPMGSHFKLSKEDSPKNKEERVQNAECPICLDNWQHHVRYGVHEARHCTCGGSSE</sequence>
<dbReference type="AlphaFoldDB" id="A0AAV0DK35"/>
<dbReference type="Proteomes" id="UP001152523">
    <property type="component" value="Unassembled WGS sequence"/>
</dbReference>
<proteinExistence type="predicted"/>
<evidence type="ECO:0000259" key="2">
    <source>
        <dbReference type="Pfam" id="PF07727"/>
    </source>
</evidence>
<dbReference type="EMBL" id="CAMAPF010000114">
    <property type="protein sequence ID" value="CAH9102141.1"/>
    <property type="molecule type" value="Genomic_DNA"/>
</dbReference>